<protein>
    <submittedName>
        <fullName evidence="2">Uncharacterized protein LOC142167843</fullName>
    </submittedName>
</protein>
<accession>A0AC58SGN7</accession>
<dbReference type="Proteomes" id="UP000790787">
    <property type="component" value="Chromosome 2"/>
</dbReference>
<keyword evidence="1" id="KW-1185">Reference proteome</keyword>
<name>A0AC58SGN7_TOBAC</name>
<reference evidence="2" key="2">
    <citation type="submission" date="2025-08" db="UniProtKB">
        <authorList>
            <consortium name="RefSeq"/>
        </authorList>
    </citation>
    <scope>IDENTIFICATION</scope>
    <source>
        <tissue evidence="2">Leaf</tissue>
    </source>
</reference>
<proteinExistence type="predicted"/>
<reference evidence="1" key="1">
    <citation type="journal article" date="2014" name="Nat. Commun.">
        <title>The tobacco genome sequence and its comparison with those of tomato and potato.</title>
        <authorList>
            <person name="Sierro N."/>
            <person name="Battey J.N."/>
            <person name="Ouadi S."/>
            <person name="Bakaher N."/>
            <person name="Bovet L."/>
            <person name="Willig A."/>
            <person name="Goepfert S."/>
            <person name="Peitsch M.C."/>
            <person name="Ivanov N.V."/>
        </authorList>
    </citation>
    <scope>NUCLEOTIDE SEQUENCE [LARGE SCALE GENOMIC DNA]</scope>
</reference>
<sequence>MVSDSNLLNKSTIVYITNPKKVLLPNGDVSLVTHTGASSISAKSTVTNDLFTGKVREIGKEERGLYILLTKLARNNNRDVCAAKELTTSEANKINVELWHQRFGHVSILVLKRILSVSLQSIKHKVDKYLWGPYRVATFDGNKYFLIIVDDYNRMTWVFLLKQKLPSSVIENLSPYERLHKRKPSLKHLRVLGCLCFAKIIQEQDKLMPRSKKSVHMRYSEVHKGYILYDLDNISSFVNRDVIFREDIFPFKGTLSSVTPLFVDTTPSTGPYIDDTNIVFETSAGQQTNNHINMSIEGEIQVHQNTQNVSTRTLTRGQSNTQQLPVRKSNRDKQPPAWMKDFVSLNIHQEVPYALNKYIGYDHLSPKCQAFIAAFSSTTEPTTYVEASKDPR</sequence>
<gene>
    <name evidence="2" type="primary">LOC142167843</name>
</gene>
<evidence type="ECO:0000313" key="2">
    <source>
        <dbReference type="RefSeq" id="XP_075084104.1"/>
    </source>
</evidence>
<evidence type="ECO:0000313" key="1">
    <source>
        <dbReference type="Proteomes" id="UP000790787"/>
    </source>
</evidence>
<organism evidence="1 2">
    <name type="scientific">Nicotiana tabacum</name>
    <name type="common">Common tobacco</name>
    <dbReference type="NCBI Taxonomy" id="4097"/>
    <lineage>
        <taxon>Eukaryota</taxon>
        <taxon>Viridiplantae</taxon>
        <taxon>Streptophyta</taxon>
        <taxon>Embryophyta</taxon>
        <taxon>Tracheophyta</taxon>
        <taxon>Spermatophyta</taxon>
        <taxon>Magnoliopsida</taxon>
        <taxon>eudicotyledons</taxon>
        <taxon>Gunneridae</taxon>
        <taxon>Pentapetalae</taxon>
        <taxon>asterids</taxon>
        <taxon>lamiids</taxon>
        <taxon>Solanales</taxon>
        <taxon>Solanaceae</taxon>
        <taxon>Nicotianoideae</taxon>
        <taxon>Nicotianeae</taxon>
        <taxon>Nicotiana</taxon>
    </lineage>
</organism>
<dbReference type="RefSeq" id="XP_075084104.1">
    <property type="nucleotide sequence ID" value="XM_075228003.1"/>
</dbReference>